<organism evidence="2 3">
    <name type="scientific">Dawidia soli</name>
    <dbReference type="NCBI Taxonomy" id="2782352"/>
    <lineage>
        <taxon>Bacteria</taxon>
        <taxon>Pseudomonadati</taxon>
        <taxon>Bacteroidota</taxon>
        <taxon>Cytophagia</taxon>
        <taxon>Cytophagales</taxon>
        <taxon>Chryseotaleaceae</taxon>
        <taxon>Dawidia</taxon>
    </lineage>
</organism>
<keyword evidence="3" id="KW-1185">Reference proteome</keyword>
<dbReference type="AlphaFoldDB" id="A0AAP2GGX2"/>
<gene>
    <name evidence="2" type="ORF">KK078_08470</name>
</gene>
<dbReference type="EMBL" id="JAHESC010000009">
    <property type="protein sequence ID" value="MBT1686586.1"/>
    <property type="molecule type" value="Genomic_DNA"/>
</dbReference>
<name>A0AAP2GGX2_9BACT</name>
<evidence type="ECO:0000256" key="1">
    <source>
        <dbReference type="SAM" id="SignalP"/>
    </source>
</evidence>
<evidence type="ECO:0000313" key="3">
    <source>
        <dbReference type="Proteomes" id="UP001319180"/>
    </source>
</evidence>
<keyword evidence="1" id="KW-0732">Signal</keyword>
<dbReference type="RefSeq" id="WP_254089823.1">
    <property type="nucleotide sequence ID" value="NZ_JAHESC010000009.1"/>
</dbReference>
<sequence length="175" mass="20136">MTRHLLSCLLPVFVIAMGSFGAAAQSIAELERRNGFKDIQLGAVADSVKGSKMKKEFKEKDQYPAKLYEVSHPDYERIGEVKVKEIAMKSYRDMIYEISVTTEKDPRLMKALESLYGKAEYDIKNQIYFWKSDSIILKFQATGKHHLELTYLSPPLFARMKDDKNQKVNDIANDF</sequence>
<accession>A0AAP2GGX2</accession>
<feature type="signal peptide" evidence="1">
    <location>
        <begin position="1"/>
        <end position="24"/>
    </location>
</feature>
<evidence type="ECO:0000313" key="2">
    <source>
        <dbReference type="EMBL" id="MBT1686586.1"/>
    </source>
</evidence>
<dbReference type="Proteomes" id="UP001319180">
    <property type="component" value="Unassembled WGS sequence"/>
</dbReference>
<feature type="chain" id="PRO_5042898818" evidence="1">
    <location>
        <begin position="25"/>
        <end position="175"/>
    </location>
</feature>
<protein>
    <submittedName>
        <fullName evidence="2">Uncharacterized protein</fullName>
    </submittedName>
</protein>
<reference evidence="2 3" key="1">
    <citation type="submission" date="2021-05" db="EMBL/GenBank/DDBJ databases">
        <title>A Polyphasic approach of four new species of the genus Ohtaekwangia: Ohtaekwangia histidinii sp. nov., Ohtaekwangia cretensis sp. nov., Ohtaekwangia indiensis sp. nov., Ohtaekwangia reichenbachii sp. nov. from diverse environment.</title>
        <authorList>
            <person name="Octaviana S."/>
        </authorList>
    </citation>
    <scope>NUCLEOTIDE SEQUENCE [LARGE SCALE GENOMIC DNA]</scope>
    <source>
        <strain evidence="2 3">PWU37</strain>
    </source>
</reference>
<comment type="caution">
    <text evidence="2">The sequence shown here is derived from an EMBL/GenBank/DDBJ whole genome shotgun (WGS) entry which is preliminary data.</text>
</comment>
<proteinExistence type="predicted"/>